<dbReference type="GO" id="GO:0022904">
    <property type="term" value="P:respiratory electron transport chain"/>
    <property type="evidence" value="ECO:0007669"/>
    <property type="project" value="InterPro"/>
</dbReference>
<dbReference type="GO" id="GO:0016491">
    <property type="term" value="F:oxidoreductase activity"/>
    <property type="evidence" value="ECO:0007669"/>
    <property type="project" value="InterPro"/>
</dbReference>
<dbReference type="EMBL" id="KP765305">
    <property type="protein sequence ID" value="AKP45360.1"/>
    <property type="molecule type" value="Genomic_DNA"/>
</dbReference>
<proteinExistence type="predicted"/>
<feature type="domain" description="Cytochrome b/b6 N-terminal region profile" evidence="2">
    <location>
        <begin position="1"/>
        <end position="75"/>
    </location>
</feature>
<dbReference type="PROSITE" id="PS51002">
    <property type="entry name" value="CYTB_NTER"/>
    <property type="match status" value="1"/>
</dbReference>
<protein>
    <submittedName>
        <fullName evidence="3">Cytochrome b6</fullName>
    </submittedName>
</protein>
<name>A0A0H4NXI3_9DINO</name>
<dbReference type="PANTHER" id="PTHR19271:SF16">
    <property type="entry name" value="CYTOCHROME B"/>
    <property type="match status" value="1"/>
</dbReference>
<keyword evidence="1" id="KW-0472">Membrane</keyword>
<sequence length="75" mass="8573">LYTWFEERVVLQAIVDDVLNKYVPPHVTVFYCFGGMLLTSLLFQISTGICLTSLYRPTVLEAYTSVTYITWSATL</sequence>
<dbReference type="Pfam" id="PF00033">
    <property type="entry name" value="Cytochrome_B"/>
    <property type="match status" value="1"/>
</dbReference>
<geneLocation type="plastid" evidence="3"/>
<keyword evidence="1" id="KW-1133">Transmembrane helix</keyword>
<evidence type="ECO:0000259" key="2">
    <source>
        <dbReference type="PROSITE" id="PS51002"/>
    </source>
</evidence>
<feature type="non-terminal residue" evidence="3">
    <location>
        <position position="75"/>
    </location>
</feature>
<dbReference type="GO" id="GO:0009055">
    <property type="term" value="F:electron transfer activity"/>
    <property type="evidence" value="ECO:0007669"/>
    <property type="project" value="InterPro"/>
</dbReference>
<dbReference type="InterPro" id="IPR016174">
    <property type="entry name" value="Di-haem_cyt_TM"/>
</dbReference>
<dbReference type="GO" id="GO:0016020">
    <property type="term" value="C:membrane"/>
    <property type="evidence" value="ECO:0007669"/>
    <property type="project" value="InterPro"/>
</dbReference>
<evidence type="ECO:0000256" key="1">
    <source>
        <dbReference type="SAM" id="Phobius"/>
    </source>
</evidence>
<dbReference type="AlphaFoldDB" id="A0A0H4NXI3"/>
<dbReference type="SUPFAM" id="SSF81342">
    <property type="entry name" value="Transmembrane di-heme cytochromes"/>
    <property type="match status" value="1"/>
</dbReference>
<reference evidence="3" key="1">
    <citation type="journal article" date="2015" name="Nature">
        <title>Eye-like ocelloids are built from different endosymbiotically acquired components.</title>
        <authorList>
            <person name="Gavelis G.S."/>
            <person name="Hayakawa S."/>
            <person name="White R.A.III."/>
            <person name="Gojobori T."/>
            <person name="Suttle C.A."/>
            <person name="Keeling P.J."/>
            <person name="Leander B.S."/>
        </authorList>
    </citation>
    <scope>NUCLEOTIDE SEQUENCE</scope>
</reference>
<dbReference type="InterPro" id="IPR005797">
    <property type="entry name" value="Cyt_b/b6_N"/>
</dbReference>
<keyword evidence="1" id="KW-0812">Transmembrane</keyword>
<organism evidence="3">
    <name type="scientific">Nematodinium sp</name>
    <dbReference type="NCBI Taxonomy" id="1678892"/>
    <lineage>
        <taxon>Eukaryota</taxon>
        <taxon>Sar</taxon>
        <taxon>Alveolata</taxon>
        <taxon>Dinophyceae</taxon>
        <taxon>Gymnodiniales</taxon>
        <taxon>Warnowiaceae</taxon>
        <taxon>Nematodinium</taxon>
    </lineage>
</organism>
<dbReference type="Gene3D" id="1.20.810.10">
    <property type="entry name" value="Cytochrome Bc1 Complex, Chain C"/>
    <property type="match status" value="1"/>
</dbReference>
<evidence type="ECO:0000313" key="3">
    <source>
        <dbReference type="EMBL" id="AKP45360.1"/>
    </source>
</evidence>
<feature type="non-terminal residue" evidence="3">
    <location>
        <position position="1"/>
    </location>
</feature>
<gene>
    <name evidence="3" type="primary">PetB</name>
</gene>
<feature type="transmembrane region" description="Helical" evidence="1">
    <location>
        <begin position="28"/>
        <end position="55"/>
    </location>
</feature>
<accession>A0A0H4NXI3</accession>
<dbReference type="PANTHER" id="PTHR19271">
    <property type="entry name" value="CYTOCHROME B"/>
    <property type="match status" value="1"/>
</dbReference>
<keyword evidence="3" id="KW-0934">Plastid</keyword>
<dbReference type="InterPro" id="IPR027387">
    <property type="entry name" value="Cytb/b6-like_sf"/>
</dbReference>